<gene>
    <name evidence="3" type="ordered locus">MGMSRv2__3401</name>
</gene>
<protein>
    <submittedName>
        <fullName evidence="3">Uncharacterized protein</fullName>
    </submittedName>
</protein>
<dbReference type="Gene3D" id="3.30.360.10">
    <property type="entry name" value="Dihydrodipicolinate Reductase, domain 2"/>
    <property type="match status" value="1"/>
</dbReference>
<dbReference type="Proteomes" id="UP000018922">
    <property type="component" value="Chromosome I"/>
</dbReference>
<evidence type="ECO:0000259" key="2">
    <source>
        <dbReference type="Pfam" id="PF22725"/>
    </source>
</evidence>
<dbReference type="InterPro" id="IPR036291">
    <property type="entry name" value="NAD(P)-bd_dom_sf"/>
</dbReference>
<dbReference type="PANTHER" id="PTHR43377">
    <property type="entry name" value="BILIVERDIN REDUCTASE A"/>
    <property type="match status" value="1"/>
</dbReference>
<dbReference type="Pfam" id="PF22725">
    <property type="entry name" value="GFO_IDH_MocA_C3"/>
    <property type="match status" value="1"/>
</dbReference>
<reference evidence="3 4" key="1">
    <citation type="journal article" date="2014" name="Genome Announc.">
        <title>Complete genome sequence of Magnetospirillum gryphiswaldense MSR-1.</title>
        <authorList>
            <person name="Wang X."/>
            <person name="Wang Q."/>
            <person name="Zhang W."/>
            <person name="Wang Y."/>
            <person name="Li L."/>
            <person name="Wen T."/>
            <person name="Zhang T."/>
            <person name="Zhang Y."/>
            <person name="Xu J."/>
            <person name="Hu J."/>
            <person name="Li S."/>
            <person name="Liu L."/>
            <person name="Liu J."/>
            <person name="Jiang W."/>
            <person name="Tian J."/>
            <person name="Li Y."/>
            <person name="Schuler D."/>
            <person name="Wang L."/>
            <person name="Li J."/>
        </authorList>
    </citation>
    <scope>NUCLEOTIDE SEQUENCE [LARGE SCALE GENOMIC DNA]</scope>
    <source>
        <strain evidence="4">DSM 6361 / JCM 21280 / NBRC 15271 / MSR-1</strain>
    </source>
</reference>
<dbReference type="HOGENOM" id="CLU_023194_10_0_5"/>
<dbReference type="STRING" id="1430440.MGMSRv2__3401"/>
<dbReference type="GO" id="GO:0000166">
    <property type="term" value="F:nucleotide binding"/>
    <property type="evidence" value="ECO:0007669"/>
    <property type="project" value="InterPro"/>
</dbReference>
<dbReference type="SUPFAM" id="SSF55347">
    <property type="entry name" value="Glyceraldehyde-3-phosphate dehydrogenase-like, C-terminal domain"/>
    <property type="match status" value="1"/>
</dbReference>
<sequence length="319" mass="34470">MRVAVVGSGNMGSNHLRVYSQLQGPELVGLVDPDRNRAEALAKQYGCQVFERAEDLVGKVDAVTIASPSVTHGEIGTLLLQNGIHCLVEKPLAVTEEQCQSLISAAEKSGAVLMVGHIERFNPAVEQLGQFLAGSHKIYALDARRMSAVSSRITDVDVVMDLMIHDLDVANGLITDDVVSVQAQGIDVQGFGHDFVTALVRYAGGMVASFTASRITQNKIRQLHITADIGFVEADYLRQEMMIYRQSRASDLPSGSAGGYVMDLAMDRVYVRHSEPLVREISHFVEVVKNGGKPKTDGASALRSLRLAWAIQDALKAGA</sequence>
<evidence type="ECO:0000313" key="3">
    <source>
        <dbReference type="EMBL" id="CDL00616.1"/>
    </source>
</evidence>
<dbReference type="InterPro" id="IPR000683">
    <property type="entry name" value="Gfo/Idh/MocA-like_OxRdtase_N"/>
</dbReference>
<dbReference type="PANTHER" id="PTHR43377:SF1">
    <property type="entry name" value="BILIVERDIN REDUCTASE A"/>
    <property type="match status" value="1"/>
</dbReference>
<dbReference type="EMBL" id="HG794546">
    <property type="protein sequence ID" value="CDL00616.1"/>
    <property type="molecule type" value="Genomic_DNA"/>
</dbReference>
<accession>V6F896</accession>
<proteinExistence type="predicted"/>
<evidence type="ECO:0000313" key="4">
    <source>
        <dbReference type="Proteomes" id="UP000018922"/>
    </source>
</evidence>
<organism evidence="3 4">
    <name type="scientific">Magnetospirillum gryphiswaldense (strain DSM 6361 / JCM 21280 / NBRC 15271 / MSR-1)</name>
    <dbReference type="NCBI Taxonomy" id="431944"/>
    <lineage>
        <taxon>Bacteria</taxon>
        <taxon>Pseudomonadati</taxon>
        <taxon>Pseudomonadota</taxon>
        <taxon>Alphaproteobacteria</taxon>
        <taxon>Rhodospirillales</taxon>
        <taxon>Rhodospirillaceae</taxon>
        <taxon>Magnetospirillum</taxon>
    </lineage>
</organism>
<keyword evidence="4" id="KW-1185">Reference proteome</keyword>
<dbReference type="KEGG" id="mgy:MGMSRv2__3401"/>
<feature type="domain" description="GFO/IDH/MocA-like oxidoreductase" evidence="2">
    <location>
        <begin position="158"/>
        <end position="226"/>
    </location>
</feature>
<dbReference type="eggNOG" id="COG0673">
    <property type="taxonomic scope" value="Bacteria"/>
</dbReference>
<dbReference type="SUPFAM" id="SSF51735">
    <property type="entry name" value="NAD(P)-binding Rossmann-fold domains"/>
    <property type="match status" value="1"/>
</dbReference>
<dbReference type="AlphaFoldDB" id="V6F896"/>
<dbReference type="Pfam" id="PF01408">
    <property type="entry name" value="GFO_IDH_MocA"/>
    <property type="match status" value="1"/>
</dbReference>
<dbReference type="Gene3D" id="3.40.50.720">
    <property type="entry name" value="NAD(P)-binding Rossmann-like Domain"/>
    <property type="match status" value="1"/>
</dbReference>
<dbReference type="InterPro" id="IPR051450">
    <property type="entry name" value="Gfo/Idh/MocA_Oxidoreductases"/>
</dbReference>
<dbReference type="InterPro" id="IPR055170">
    <property type="entry name" value="GFO_IDH_MocA-like_dom"/>
</dbReference>
<feature type="domain" description="Gfo/Idh/MocA-like oxidoreductase N-terminal" evidence="1">
    <location>
        <begin position="1"/>
        <end position="117"/>
    </location>
</feature>
<evidence type="ECO:0000259" key="1">
    <source>
        <dbReference type="Pfam" id="PF01408"/>
    </source>
</evidence>
<name>V6F896_MAGGM</name>